<keyword evidence="1" id="KW-1133">Transmembrane helix</keyword>
<keyword evidence="1" id="KW-0472">Membrane</keyword>
<dbReference type="AlphaFoldDB" id="A0A2T5MI79"/>
<proteinExistence type="predicted"/>
<feature type="transmembrane region" description="Helical" evidence="1">
    <location>
        <begin position="28"/>
        <end position="46"/>
    </location>
</feature>
<evidence type="ECO:0000256" key="1">
    <source>
        <dbReference type="SAM" id="Phobius"/>
    </source>
</evidence>
<dbReference type="RefSeq" id="WP_107939441.1">
    <property type="nucleotide sequence ID" value="NZ_QANS01000002.1"/>
</dbReference>
<dbReference type="Proteomes" id="UP000244248">
    <property type="component" value="Unassembled WGS sequence"/>
</dbReference>
<keyword evidence="1" id="KW-0812">Transmembrane</keyword>
<feature type="transmembrane region" description="Helical" evidence="1">
    <location>
        <begin position="156"/>
        <end position="177"/>
    </location>
</feature>
<sequence>MDDDKTLVFHEKLYFHELDCREKLIQRLQLTLAILTGIVGGWMYIFSRLNFSGPSQPFVWAIFLVCFACGSVLLAIACFKFVKALWGHSYDCLPVATEIENYRIQMYDTYKEFSDGPETAAGYFRKFLIQYFSECAAHNAKQNAERYDFLHESVSCIVYSIPFILIAAISFLLGGLAKVQSI</sequence>
<dbReference type="EMBL" id="QANS01000002">
    <property type="protein sequence ID" value="PTU32249.1"/>
    <property type="molecule type" value="Genomic_DNA"/>
</dbReference>
<gene>
    <name evidence="2" type="ORF">CJD38_06220</name>
</gene>
<comment type="caution">
    <text evidence="2">The sequence shown here is derived from an EMBL/GenBank/DDBJ whole genome shotgun (WGS) entry which is preliminary data.</text>
</comment>
<name>A0A2T5MI79_9GAMM</name>
<protein>
    <recommendedName>
        <fullName evidence="4">SMODS and SLOG-associating 2TM effector domain-containing protein</fullName>
    </recommendedName>
</protein>
<organism evidence="2 3">
    <name type="scientific">Stenotrophobium rhamnosiphilum</name>
    <dbReference type="NCBI Taxonomy" id="2029166"/>
    <lineage>
        <taxon>Bacteria</taxon>
        <taxon>Pseudomonadati</taxon>
        <taxon>Pseudomonadota</taxon>
        <taxon>Gammaproteobacteria</taxon>
        <taxon>Nevskiales</taxon>
        <taxon>Nevskiaceae</taxon>
        <taxon>Stenotrophobium</taxon>
    </lineage>
</organism>
<accession>A0A2T5MI79</accession>
<feature type="transmembrane region" description="Helical" evidence="1">
    <location>
        <begin position="58"/>
        <end position="79"/>
    </location>
</feature>
<reference evidence="2 3" key="1">
    <citation type="submission" date="2018-04" db="EMBL/GenBank/DDBJ databases">
        <title>Novel species isolated from glacier.</title>
        <authorList>
            <person name="Liu Q."/>
            <person name="Xin Y.-H."/>
        </authorList>
    </citation>
    <scope>NUCLEOTIDE SEQUENCE [LARGE SCALE GENOMIC DNA]</scope>
    <source>
        <strain evidence="2 3">GT1R17</strain>
    </source>
</reference>
<dbReference type="OrthoDB" id="6889461at2"/>
<keyword evidence="3" id="KW-1185">Reference proteome</keyword>
<evidence type="ECO:0000313" key="3">
    <source>
        <dbReference type="Proteomes" id="UP000244248"/>
    </source>
</evidence>
<evidence type="ECO:0000313" key="2">
    <source>
        <dbReference type="EMBL" id="PTU32249.1"/>
    </source>
</evidence>
<evidence type="ECO:0008006" key="4">
    <source>
        <dbReference type="Google" id="ProtNLM"/>
    </source>
</evidence>